<evidence type="ECO:0000313" key="6">
    <source>
        <dbReference type="Proteomes" id="UP000062645"/>
    </source>
</evidence>
<dbReference type="KEGG" id="npz:ACX27_28415"/>
<gene>
    <name evidence="5" type="ORF">ACX27_28415</name>
</gene>
<keyword evidence="2" id="KW-0902">Two-component regulatory system</keyword>
<dbReference type="AlphaFoldDB" id="A0A0M4TQG2"/>
<dbReference type="InterPro" id="IPR001789">
    <property type="entry name" value="Sig_transdc_resp-reg_receiver"/>
</dbReference>
<keyword evidence="6" id="KW-1185">Reference proteome</keyword>
<reference evidence="6" key="1">
    <citation type="submission" date="2015-07" db="EMBL/GenBank/DDBJ databases">
        <title>Genome Of Nitrogen-Fixing Cyanobacterium Nostoc piscinale CENA21 From Solimoes/Amazon River Floodplain Sediments And Comparative Genomics To Uncover Biosynthetic Natural Products Potential.</title>
        <authorList>
            <person name="Leao T.F."/>
            <person name="Leao P.N."/>
            <person name="Guimaraes P.I."/>
            <person name="de Melo A.G.C."/>
            <person name="Ramos R.T.J."/>
            <person name="Silva A."/>
            <person name="Fiore M.F."/>
            <person name="Schneider M.P.C."/>
        </authorList>
    </citation>
    <scope>NUCLEOTIDE SEQUENCE [LARGE SCALE GENOMIC DNA]</scope>
    <source>
        <strain evidence="6">CENA21</strain>
    </source>
</reference>
<dbReference type="PANTHER" id="PTHR44591:SF14">
    <property type="entry name" value="PROTEIN PILG"/>
    <property type="match status" value="1"/>
</dbReference>
<accession>A0A0M4TQG2</accession>
<dbReference type="PANTHER" id="PTHR44591">
    <property type="entry name" value="STRESS RESPONSE REGULATOR PROTEIN 1"/>
    <property type="match status" value="1"/>
</dbReference>
<feature type="modified residue" description="4-aspartylphosphate" evidence="3">
    <location>
        <position position="52"/>
    </location>
</feature>
<feature type="domain" description="Response regulatory" evidence="4">
    <location>
        <begin position="3"/>
        <end position="119"/>
    </location>
</feature>
<evidence type="ECO:0000313" key="5">
    <source>
        <dbReference type="EMBL" id="ALF56586.1"/>
    </source>
</evidence>
<dbReference type="InterPro" id="IPR011006">
    <property type="entry name" value="CheY-like_superfamily"/>
</dbReference>
<dbReference type="STRING" id="224013.ACX27_28415"/>
<dbReference type="SMART" id="SM00448">
    <property type="entry name" value="REC"/>
    <property type="match status" value="1"/>
</dbReference>
<dbReference type="InterPro" id="IPR050595">
    <property type="entry name" value="Bact_response_regulator"/>
</dbReference>
<organism evidence="5 6">
    <name type="scientific">Nostoc piscinale CENA21</name>
    <dbReference type="NCBI Taxonomy" id="224013"/>
    <lineage>
        <taxon>Bacteria</taxon>
        <taxon>Bacillati</taxon>
        <taxon>Cyanobacteriota</taxon>
        <taxon>Cyanophyceae</taxon>
        <taxon>Nostocales</taxon>
        <taxon>Nostocaceae</taxon>
        <taxon>Nostoc</taxon>
    </lineage>
</organism>
<dbReference type="PATRIC" id="fig|224013.5.peg.6788"/>
<evidence type="ECO:0000256" key="2">
    <source>
        <dbReference type="ARBA" id="ARBA00023012"/>
    </source>
</evidence>
<evidence type="ECO:0000256" key="3">
    <source>
        <dbReference type="PROSITE-ProRule" id="PRU00169"/>
    </source>
</evidence>
<evidence type="ECO:0000259" key="4">
    <source>
        <dbReference type="PROSITE" id="PS50110"/>
    </source>
</evidence>
<dbReference type="PROSITE" id="PS50110">
    <property type="entry name" value="RESPONSE_REGULATORY"/>
    <property type="match status" value="1"/>
</dbReference>
<dbReference type="GO" id="GO:0000160">
    <property type="term" value="P:phosphorelay signal transduction system"/>
    <property type="evidence" value="ECO:0007669"/>
    <property type="project" value="UniProtKB-KW"/>
</dbReference>
<dbReference type="Pfam" id="PF00072">
    <property type="entry name" value="Response_reg"/>
    <property type="match status" value="1"/>
</dbReference>
<dbReference type="RefSeq" id="WP_062298627.1">
    <property type="nucleotide sequence ID" value="NZ_CP012036.1"/>
</dbReference>
<evidence type="ECO:0000256" key="1">
    <source>
        <dbReference type="ARBA" id="ARBA00022553"/>
    </source>
</evidence>
<keyword evidence="1 3" id="KW-0597">Phosphoprotein</keyword>
<dbReference type="EMBL" id="CP012036">
    <property type="protein sequence ID" value="ALF56586.1"/>
    <property type="molecule type" value="Genomic_DNA"/>
</dbReference>
<proteinExistence type="predicted"/>
<dbReference type="SUPFAM" id="SSF52172">
    <property type="entry name" value="CheY-like"/>
    <property type="match status" value="1"/>
</dbReference>
<reference evidence="5 6" key="2">
    <citation type="journal article" date="2016" name="Genome Announc.">
        <title>Draft Genome Sequence of the N2-Fixing Cyanobacterium Nostoc piscinale CENA21, Isolated from the Brazilian Amazon Floodplain.</title>
        <authorList>
            <person name="Leao T."/>
            <person name="Guimaraes P.I."/>
            <person name="de Melo A.G."/>
            <person name="Ramos R.T."/>
            <person name="Leao P.N."/>
            <person name="Silva A."/>
            <person name="Fiore M.F."/>
            <person name="Schneider M.P."/>
        </authorList>
    </citation>
    <scope>NUCLEOTIDE SEQUENCE [LARGE SCALE GENOMIC DNA]</scope>
    <source>
        <strain evidence="5 6">CENA21</strain>
    </source>
</reference>
<dbReference type="Proteomes" id="UP000062645">
    <property type="component" value="Chromosome"/>
</dbReference>
<dbReference type="OrthoDB" id="582422at2"/>
<protein>
    <submittedName>
        <fullName evidence="5">Chemotaxis protein CheY</fullName>
    </submittedName>
</protein>
<sequence>MSTVLVVEDSYTQRHLLEELLKANAFDVKTACDGIEALEQIQFDRPDIIILDIVMPRLNGYEVCRKIKRNPETQAVPVIFCSSNAGMSDHYWGLKMGAIAYISKPFQPQELIQTINQVLNPS</sequence>
<dbReference type="Gene3D" id="3.40.50.2300">
    <property type="match status" value="1"/>
</dbReference>
<name>A0A0M4TQG2_9NOSO</name>